<evidence type="ECO:0000313" key="3">
    <source>
        <dbReference type="EMBL" id="KHS47667.1"/>
    </source>
</evidence>
<proteinExistence type="predicted"/>
<dbReference type="PANTHER" id="PTHR33741">
    <property type="entry name" value="TRANSMEMBRANE PROTEIN DDB_G0269096-RELATED"/>
    <property type="match status" value="1"/>
</dbReference>
<feature type="transmembrane region" description="Helical" evidence="1">
    <location>
        <begin position="100"/>
        <end position="119"/>
    </location>
</feature>
<feature type="transmembrane region" description="Helical" evidence="1">
    <location>
        <begin position="48"/>
        <end position="67"/>
    </location>
</feature>
<reference evidence="3 4" key="1">
    <citation type="submission" date="2014-10" db="EMBL/GenBank/DDBJ databases">
        <title>Draft genome sequence of Novosphingobium subterraneum DSM 12447.</title>
        <authorList>
            <person name="Gan H.M."/>
            <person name="Gan H.Y."/>
            <person name="Savka M.A."/>
        </authorList>
    </citation>
    <scope>NUCLEOTIDE SEQUENCE [LARGE SCALE GENOMIC DNA]</scope>
    <source>
        <strain evidence="3 4">DSM 12447</strain>
    </source>
</reference>
<dbReference type="InterPro" id="IPR058581">
    <property type="entry name" value="TM_HPP"/>
</dbReference>
<sequence length="231" mass="24072">MIRLPRPAAWGQLRFGGRLGWARGAVGALFGVALAAVAGKLLPGTPQSPWIVAPVGASAVLVFAVPASPLAQPWSVLGGSMVAVLTGLAAGHLVGDQLTAVGLAVGMAIATMTLARCLHPPGGACAILGALAATNPASSAIGLLLPLLANLLGLVFAGWLYNNFTGHPWPHIPLQAPPMPKGTWAGTYERADLDAVLEDWDEVLDVAPEDLDALFRAVERRVLRRWEDDHK</sequence>
<keyword evidence="4" id="KW-1185">Reference proteome</keyword>
<feature type="domain" description="HPP transmembrane region" evidence="2">
    <location>
        <begin position="21"/>
        <end position="170"/>
    </location>
</feature>
<dbReference type="Proteomes" id="UP000031338">
    <property type="component" value="Unassembled WGS sequence"/>
</dbReference>
<evidence type="ECO:0000313" key="4">
    <source>
        <dbReference type="Proteomes" id="UP000031338"/>
    </source>
</evidence>
<dbReference type="InterPro" id="IPR007065">
    <property type="entry name" value="HPP"/>
</dbReference>
<evidence type="ECO:0000259" key="2">
    <source>
        <dbReference type="Pfam" id="PF04982"/>
    </source>
</evidence>
<dbReference type="AlphaFoldDB" id="A0A0B9AEA8"/>
<feature type="transmembrane region" description="Helical" evidence="1">
    <location>
        <begin position="74"/>
        <end position="94"/>
    </location>
</feature>
<feature type="transmembrane region" description="Helical" evidence="1">
    <location>
        <begin position="21"/>
        <end position="42"/>
    </location>
</feature>
<comment type="caution">
    <text evidence="3">The sequence shown here is derived from an EMBL/GenBank/DDBJ whole genome shotgun (WGS) entry which is preliminary data.</text>
</comment>
<keyword evidence="1" id="KW-0812">Transmembrane</keyword>
<organism evidence="3 4">
    <name type="scientific">Novosphingobium subterraneum</name>
    <dbReference type="NCBI Taxonomy" id="48936"/>
    <lineage>
        <taxon>Bacteria</taxon>
        <taxon>Pseudomonadati</taxon>
        <taxon>Pseudomonadota</taxon>
        <taxon>Alphaproteobacteria</taxon>
        <taxon>Sphingomonadales</taxon>
        <taxon>Sphingomonadaceae</taxon>
        <taxon>Novosphingobium</taxon>
    </lineage>
</organism>
<keyword evidence="1" id="KW-0472">Membrane</keyword>
<dbReference type="PANTHER" id="PTHR33741:SF5">
    <property type="entry name" value="TRANSMEMBRANE PROTEIN DDB_G0269096-RELATED"/>
    <property type="match status" value="1"/>
</dbReference>
<name>A0A0B9AEA8_9SPHN</name>
<evidence type="ECO:0000256" key="1">
    <source>
        <dbReference type="SAM" id="Phobius"/>
    </source>
</evidence>
<gene>
    <name evidence="3" type="ORF">NJ75_01461</name>
</gene>
<dbReference type="Pfam" id="PF04982">
    <property type="entry name" value="TM_HPP"/>
    <property type="match status" value="1"/>
</dbReference>
<accession>A0A0B9AEA8</accession>
<dbReference type="STRING" id="48936.NJ75_01461"/>
<protein>
    <submittedName>
        <fullName evidence="3">HPP family protein</fullName>
    </submittedName>
</protein>
<dbReference type="PATRIC" id="fig|48936.3.peg.1463"/>
<feature type="transmembrane region" description="Helical" evidence="1">
    <location>
        <begin position="140"/>
        <end position="161"/>
    </location>
</feature>
<dbReference type="EMBL" id="JRVC01000006">
    <property type="protein sequence ID" value="KHS47667.1"/>
    <property type="molecule type" value="Genomic_DNA"/>
</dbReference>
<keyword evidence="1" id="KW-1133">Transmembrane helix</keyword>
<dbReference type="RefSeq" id="WP_039332969.1">
    <property type="nucleotide sequence ID" value="NZ_JRVC01000006.1"/>
</dbReference>